<feature type="transmembrane region" description="Helical" evidence="7">
    <location>
        <begin position="421"/>
        <end position="441"/>
    </location>
</feature>
<name>A0AAU7D3E2_9BACT</name>
<feature type="transmembrane region" description="Helical" evidence="7">
    <location>
        <begin position="180"/>
        <end position="197"/>
    </location>
</feature>
<evidence type="ECO:0000256" key="6">
    <source>
        <dbReference type="RuleBase" id="RU362091"/>
    </source>
</evidence>
<feature type="transmembrane region" description="Helical" evidence="7">
    <location>
        <begin position="317"/>
        <end position="343"/>
    </location>
</feature>
<keyword evidence="5 7" id="KW-0472">Membrane</keyword>
<keyword evidence="4 7" id="KW-1133">Transmembrane helix</keyword>
<evidence type="ECO:0000256" key="7">
    <source>
        <dbReference type="SAM" id="Phobius"/>
    </source>
</evidence>
<feature type="transmembrane region" description="Helical" evidence="7">
    <location>
        <begin position="393"/>
        <end position="414"/>
    </location>
</feature>
<evidence type="ECO:0000256" key="2">
    <source>
        <dbReference type="ARBA" id="ARBA00006434"/>
    </source>
</evidence>
<gene>
    <name evidence="8" type="ORF">P4G45_08060</name>
    <name evidence="9" type="ORF">P8936_08530</name>
</gene>
<feature type="transmembrane region" description="Helical" evidence="7">
    <location>
        <begin position="76"/>
        <end position="97"/>
    </location>
</feature>
<dbReference type="GO" id="GO:0005886">
    <property type="term" value="C:plasma membrane"/>
    <property type="evidence" value="ECO:0007669"/>
    <property type="project" value="TreeGrafter"/>
</dbReference>
<dbReference type="InterPro" id="IPR001734">
    <property type="entry name" value="Na/solute_symporter"/>
</dbReference>
<dbReference type="PROSITE" id="PS50283">
    <property type="entry name" value="NA_SOLUT_SYMP_3"/>
    <property type="match status" value="1"/>
</dbReference>
<dbReference type="EMBL" id="CP121195">
    <property type="protein sequence ID" value="XBH15198.1"/>
    <property type="molecule type" value="Genomic_DNA"/>
</dbReference>
<comment type="similarity">
    <text evidence="2 6">Belongs to the sodium:solute symporter (SSF) (TC 2.A.21) family.</text>
</comment>
<feature type="transmembrane region" description="Helical" evidence="7">
    <location>
        <begin position="364"/>
        <end position="387"/>
    </location>
</feature>
<organism evidence="8">
    <name type="scientific">Edaphobacter paludis</name>
    <dbReference type="NCBI Taxonomy" id="3035702"/>
    <lineage>
        <taxon>Bacteria</taxon>
        <taxon>Pseudomonadati</taxon>
        <taxon>Acidobacteriota</taxon>
        <taxon>Terriglobia</taxon>
        <taxon>Terriglobales</taxon>
        <taxon>Acidobacteriaceae</taxon>
        <taxon>Edaphobacter</taxon>
    </lineage>
</organism>
<dbReference type="RefSeq" id="WP_348269158.1">
    <property type="nucleotide sequence ID" value="NZ_CP121194.1"/>
</dbReference>
<evidence type="ECO:0000313" key="9">
    <source>
        <dbReference type="EMBL" id="XBH15198.1"/>
    </source>
</evidence>
<protein>
    <recommendedName>
        <fullName evidence="10">Na+/galactose cotransporter</fullName>
    </recommendedName>
</protein>
<dbReference type="KEGG" id="epl:P4G45_08060"/>
<dbReference type="Pfam" id="PF00474">
    <property type="entry name" value="SSF"/>
    <property type="match status" value="1"/>
</dbReference>
<dbReference type="GO" id="GO:0005412">
    <property type="term" value="F:D-glucose:sodium symporter activity"/>
    <property type="evidence" value="ECO:0007669"/>
    <property type="project" value="TreeGrafter"/>
</dbReference>
<dbReference type="Gene3D" id="1.20.1730.10">
    <property type="entry name" value="Sodium/glucose cotransporter"/>
    <property type="match status" value="1"/>
</dbReference>
<accession>A0AAU7DD91</accession>
<keyword evidence="3 7" id="KW-0812">Transmembrane</keyword>
<reference evidence="8" key="1">
    <citation type="submission" date="2023-03" db="EMBL/GenBank/DDBJ databases">
        <title>Edaphobacter sp.</title>
        <authorList>
            <person name="Huber K.J."/>
            <person name="Papendorf J."/>
            <person name="Pilke C."/>
            <person name="Bunk B."/>
            <person name="Sproeer C."/>
            <person name="Pester M."/>
        </authorList>
    </citation>
    <scope>NUCLEOTIDE SEQUENCE</scope>
    <source>
        <strain evidence="8">DSM 109919</strain>
        <strain evidence="9">DSM 109920</strain>
    </source>
</reference>
<dbReference type="PANTHER" id="PTHR11819">
    <property type="entry name" value="SOLUTE CARRIER FAMILY 5"/>
    <property type="match status" value="1"/>
</dbReference>
<comment type="subcellular location">
    <subcellularLocation>
        <location evidence="1">Membrane</location>
        <topology evidence="1">Multi-pass membrane protein</topology>
    </subcellularLocation>
</comment>
<evidence type="ECO:0000313" key="8">
    <source>
        <dbReference type="EMBL" id="XBH11668.1"/>
    </source>
</evidence>
<feature type="transmembrane region" description="Helical" evidence="7">
    <location>
        <begin position="229"/>
        <end position="246"/>
    </location>
</feature>
<feature type="transmembrane region" description="Helical" evidence="7">
    <location>
        <begin position="503"/>
        <end position="521"/>
    </location>
</feature>
<proteinExistence type="inferred from homology"/>
<evidence type="ECO:0008006" key="10">
    <source>
        <dbReference type="Google" id="ProtNLM"/>
    </source>
</evidence>
<feature type="transmembrane region" description="Helical" evidence="7">
    <location>
        <begin position="456"/>
        <end position="477"/>
    </location>
</feature>
<dbReference type="InterPro" id="IPR038377">
    <property type="entry name" value="Na/Glc_symporter_sf"/>
</dbReference>
<evidence type="ECO:0000256" key="3">
    <source>
        <dbReference type="ARBA" id="ARBA00022692"/>
    </source>
</evidence>
<evidence type="ECO:0000256" key="5">
    <source>
        <dbReference type="ARBA" id="ARBA00023136"/>
    </source>
</evidence>
<dbReference type="EMBL" id="CP121194">
    <property type="protein sequence ID" value="XBH11668.1"/>
    <property type="molecule type" value="Genomic_DNA"/>
</dbReference>
<evidence type="ECO:0000256" key="4">
    <source>
        <dbReference type="ARBA" id="ARBA00022989"/>
    </source>
</evidence>
<feature type="transmembrane region" description="Helical" evidence="7">
    <location>
        <begin position="267"/>
        <end position="288"/>
    </location>
</feature>
<feature type="transmembrane region" description="Helical" evidence="7">
    <location>
        <begin position="6"/>
        <end position="25"/>
    </location>
</feature>
<dbReference type="PANTHER" id="PTHR11819:SF195">
    <property type="entry name" value="SODIUM_GLUCOSE COTRANSPORTER 4"/>
    <property type="match status" value="1"/>
</dbReference>
<feature type="transmembrane region" description="Helical" evidence="7">
    <location>
        <begin position="45"/>
        <end position="70"/>
    </location>
</feature>
<dbReference type="AlphaFoldDB" id="A0AAU7D3E2"/>
<accession>A0AAU7D3E2</accession>
<feature type="transmembrane region" description="Helical" evidence="7">
    <location>
        <begin position="118"/>
        <end position="141"/>
    </location>
</feature>
<sequence length="522" mass="56370">MYTHLPSLLIAAYFSCTLVIAIRSFHKQKTSNDFLNETGNLPTWVATLSFLAANCGALEIVGLSGIAARYGVQTFHFYWIGAIPAMIFVSFVVLPVYQRSGVRSVPEYLERRFGPEVRLLNASVLLGSTCLTAGISLYALAMTLHVFAGWTFTTCALVAAGVAMTNVLTGGLRGTMRTEILHFFVMFAGLLPLLYLSRHVAGQPAESWSTRTHLWRATPLLSAKVPVDLVGVVIGLGVVIGFSYWCTDFLLMQRALTARSTEAARRVPLYAGFGKLLFSFLVVMPILLVGHSLPSSGKGTLDQTAAMLMRSLYDPRFLWVGILALVASLMTGLGGNISAFSALWTQEIYRSALRPDRPEQHYIFVGRIASVLCVVLSLAGACATLYFESLSEFMLAIFSLTLAPFFAVVIMGVISRRASSAGAIAGALCGIVMGGITQLAYRSHWLHSGSELNANFHTAIVSFGTSLIACLVATRLIPAEQRLQPANSSGLAEIAVLPASKTLYALAVLLVVCCILFNILWS</sequence>
<feature type="transmembrane region" description="Helical" evidence="7">
    <location>
        <begin position="147"/>
        <end position="168"/>
    </location>
</feature>
<evidence type="ECO:0000256" key="1">
    <source>
        <dbReference type="ARBA" id="ARBA00004141"/>
    </source>
</evidence>